<dbReference type="Gene3D" id="1.10.10.10">
    <property type="entry name" value="Winged helix-like DNA-binding domain superfamily/Winged helix DNA-binding domain"/>
    <property type="match status" value="1"/>
</dbReference>
<dbReference type="AlphaFoldDB" id="A0A552EB66"/>
<comment type="caution">
    <text evidence="3">The sequence shown here is derived from an EMBL/GenBank/DDBJ whole genome shotgun (WGS) entry which is preliminary data.</text>
</comment>
<evidence type="ECO:0000313" key="3">
    <source>
        <dbReference type="EMBL" id="TRU31738.1"/>
    </source>
</evidence>
<evidence type="ECO:0000256" key="1">
    <source>
        <dbReference type="SAM" id="MobiDB-lite"/>
    </source>
</evidence>
<name>A0A552EB66_MICAE</name>
<dbReference type="EMBL" id="SFBK01000005">
    <property type="protein sequence ID" value="TRU31738.1"/>
    <property type="molecule type" value="Genomic_DNA"/>
</dbReference>
<protein>
    <submittedName>
        <fullName evidence="3">MarR family transcriptional regulator</fullName>
    </submittedName>
</protein>
<dbReference type="Pfam" id="PF12802">
    <property type="entry name" value="MarR_2"/>
    <property type="match status" value="1"/>
</dbReference>
<reference evidence="3 4" key="1">
    <citation type="submission" date="2019-01" db="EMBL/GenBank/DDBJ databases">
        <title>Coherence of Microcystis species and biogeography revealed through population genomics.</title>
        <authorList>
            <person name="Perez-Carrascal O.M."/>
            <person name="Terrat Y."/>
            <person name="Giani A."/>
            <person name="Fortin N."/>
            <person name="Tromas N."/>
            <person name="Shapiro B.J."/>
        </authorList>
    </citation>
    <scope>NUCLEOTIDE SEQUENCE [LARGE SCALE GENOMIC DNA]</scope>
    <source>
        <strain evidence="3">Ma_QC_B_20070730_S2</strain>
    </source>
</reference>
<feature type="region of interest" description="Disordered" evidence="1">
    <location>
        <begin position="163"/>
        <end position="195"/>
    </location>
</feature>
<feature type="domain" description="HTH marR-type" evidence="2">
    <location>
        <begin position="41"/>
        <end position="94"/>
    </location>
</feature>
<proteinExistence type="predicted"/>
<dbReference type="InterPro" id="IPR000835">
    <property type="entry name" value="HTH_MarR-typ"/>
</dbReference>
<dbReference type="InterPro" id="IPR036388">
    <property type="entry name" value="WH-like_DNA-bd_sf"/>
</dbReference>
<gene>
    <name evidence="3" type="ORF">EWV80_00250</name>
</gene>
<organism evidence="3 4">
    <name type="scientific">Microcystis aeruginosa Ma_QC_B_20070730_S2</name>
    <dbReference type="NCBI Taxonomy" id="2486256"/>
    <lineage>
        <taxon>Bacteria</taxon>
        <taxon>Bacillati</taxon>
        <taxon>Cyanobacteriota</taxon>
        <taxon>Cyanophyceae</taxon>
        <taxon>Oscillatoriophycideae</taxon>
        <taxon>Chroococcales</taxon>
        <taxon>Microcystaceae</taxon>
        <taxon>Microcystis</taxon>
    </lineage>
</organism>
<dbReference type="SUPFAM" id="SSF46785">
    <property type="entry name" value="Winged helix' DNA-binding domain"/>
    <property type="match status" value="1"/>
</dbReference>
<evidence type="ECO:0000313" key="4">
    <source>
        <dbReference type="Proteomes" id="UP000320551"/>
    </source>
</evidence>
<dbReference type="InterPro" id="IPR036390">
    <property type="entry name" value="WH_DNA-bd_sf"/>
</dbReference>
<dbReference type="GO" id="GO:0003700">
    <property type="term" value="F:DNA-binding transcription factor activity"/>
    <property type="evidence" value="ECO:0007669"/>
    <property type="project" value="InterPro"/>
</dbReference>
<dbReference type="Proteomes" id="UP000320551">
    <property type="component" value="Unassembled WGS sequence"/>
</dbReference>
<sequence>MESIYLCTKTITIMTQNKIEGKFYALKPEEWLQVTKELRYAEVRVLYYLRTIDPFGGRDLRIKVTDVATATGLQKGTVSKALKVLSDKGYIDLEITEALVKLQTFPKGDQVSRDGEGFPTGNTVSHNAEEFPVGNTVSCDAEKFPTGNTVSCDAEKFPTVPSGFLQETPSHCRKPTRTVGNDPVPEPSQGKESSTSKIIKTYSNFKKTLSEDERERFFYFVKKETGKLPNPIVDIEAWLAGKNAAGLNRWEVYYELFEKSEGRANGQKKEQTPKKLSFSERNETKRLARLAGEKWIDPWGLESDV</sequence>
<evidence type="ECO:0000259" key="2">
    <source>
        <dbReference type="Pfam" id="PF12802"/>
    </source>
</evidence>
<accession>A0A552EB66</accession>